<dbReference type="RefSeq" id="WP_119655951.1">
    <property type="nucleotide sequence ID" value="NZ_JBHUOI010000010.1"/>
</dbReference>
<dbReference type="OrthoDB" id="9814490at2"/>
<keyword evidence="2 6" id="KW-0808">Transferase</keyword>
<dbReference type="InterPro" id="IPR050179">
    <property type="entry name" value="Trans_hexapeptide_repeat"/>
</dbReference>
<dbReference type="GO" id="GO:0016746">
    <property type="term" value="F:acyltransferase activity"/>
    <property type="evidence" value="ECO:0007669"/>
    <property type="project" value="UniProtKB-KW"/>
</dbReference>
<protein>
    <submittedName>
        <fullName evidence="6">Antibiotic acetyltransferase</fullName>
    </submittedName>
</protein>
<comment type="similarity">
    <text evidence="1">Belongs to the transferase hexapeptide repeat family.</text>
</comment>
<proteinExistence type="inferred from homology"/>
<evidence type="ECO:0000256" key="5">
    <source>
        <dbReference type="ARBA" id="ARBA00023315"/>
    </source>
</evidence>
<keyword evidence="3" id="KW-0677">Repeat</keyword>
<keyword evidence="5" id="KW-0012">Acyltransferase</keyword>
<dbReference type="EMBL" id="QYCN01000015">
    <property type="protein sequence ID" value="RIY09806.1"/>
    <property type="molecule type" value="Genomic_DNA"/>
</dbReference>
<evidence type="ECO:0000256" key="1">
    <source>
        <dbReference type="ARBA" id="ARBA00007274"/>
    </source>
</evidence>
<evidence type="ECO:0000313" key="7">
    <source>
        <dbReference type="Proteomes" id="UP000284250"/>
    </source>
</evidence>
<keyword evidence="4" id="KW-0046">Antibiotic resistance</keyword>
<evidence type="ECO:0000256" key="2">
    <source>
        <dbReference type="ARBA" id="ARBA00022679"/>
    </source>
</evidence>
<evidence type="ECO:0000313" key="6">
    <source>
        <dbReference type="EMBL" id="RIY09806.1"/>
    </source>
</evidence>
<evidence type="ECO:0000256" key="3">
    <source>
        <dbReference type="ARBA" id="ARBA00022737"/>
    </source>
</evidence>
<sequence>MTGPDPATLHPLPHHRRLVFLRNLITRPNIEVGDYTYYDDFEDPANFERNVLYHFDFIGDRLIIGNFCALASGVKFIMNGGNHETAPVSTFPFAIFGHGWETAMNGQSVAEKYPSKGDTVVGHDVWIGHEATIMPGIHIGNGAVVATKAVVTRHVPAYAIVAGNPATVVRYRFEEDTIARLEKLAWWFWPAEKITRHLALLSAADVAALEQAV</sequence>
<accession>A0A418QX97</accession>
<dbReference type="PANTHER" id="PTHR43300">
    <property type="entry name" value="ACETYLTRANSFERASE"/>
    <property type="match status" value="1"/>
</dbReference>
<dbReference type="CDD" id="cd03349">
    <property type="entry name" value="LbH_XAT"/>
    <property type="match status" value="1"/>
</dbReference>
<evidence type="ECO:0000256" key="4">
    <source>
        <dbReference type="ARBA" id="ARBA00023251"/>
    </source>
</evidence>
<dbReference type="Gene3D" id="2.160.10.10">
    <property type="entry name" value="Hexapeptide repeat proteins"/>
    <property type="match status" value="1"/>
</dbReference>
<dbReference type="FunFam" id="2.160.10.10:FF:000037">
    <property type="entry name" value="Streptogramin A acetyltransferase"/>
    <property type="match status" value="1"/>
</dbReference>
<gene>
    <name evidence="6" type="ORF">D0T11_11590</name>
</gene>
<organism evidence="6 7">
    <name type="scientific">Hymenobacter rubripertinctus</name>
    <dbReference type="NCBI Taxonomy" id="2029981"/>
    <lineage>
        <taxon>Bacteria</taxon>
        <taxon>Pseudomonadati</taxon>
        <taxon>Bacteroidota</taxon>
        <taxon>Cytophagia</taxon>
        <taxon>Cytophagales</taxon>
        <taxon>Hymenobacteraceae</taxon>
        <taxon>Hymenobacter</taxon>
    </lineage>
</organism>
<dbReference type="AlphaFoldDB" id="A0A418QX97"/>
<name>A0A418QX97_9BACT</name>
<dbReference type="PROSITE" id="PS00101">
    <property type="entry name" value="HEXAPEP_TRANSFERASES"/>
    <property type="match status" value="1"/>
</dbReference>
<dbReference type="InterPro" id="IPR018357">
    <property type="entry name" value="Hexapep_transf_CS"/>
</dbReference>
<comment type="caution">
    <text evidence="6">The sequence shown here is derived from an EMBL/GenBank/DDBJ whole genome shotgun (WGS) entry which is preliminary data.</text>
</comment>
<dbReference type="PANTHER" id="PTHR43300:SF11">
    <property type="entry name" value="ACETYLTRANSFERASE RV3034C-RELATED"/>
    <property type="match status" value="1"/>
</dbReference>
<dbReference type="Proteomes" id="UP000284250">
    <property type="component" value="Unassembled WGS sequence"/>
</dbReference>
<dbReference type="InterPro" id="IPR001451">
    <property type="entry name" value="Hexapep"/>
</dbReference>
<dbReference type="GO" id="GO:0046677">
    <property type="term" value="P:response to antibiotic"/>
    <property type="evidence" value="ECO:0007669"/>
    <property type="project" value="UniProtKB-KW"/>
</dbReference>
<dbReference type="InterPro" id="IPR011004">
    <property type="entry name" value="Trimer_LpxA-like_sf"/>
</dbReference>
<reference evidence="6 7" key="1">
    <citation type="submission" date="2018-09" db="EMBL/GenBank/DDBJ databases">
        <authorList>
            <person name="Zeman M."/>
            <person name="Pardy F."/>
        </authorList>
    </citation>
    <scope>NUCLEOTIDE SEQUENCE [LARGE SCALE GENOMIC DNA]</scope>
    <source>
        <strain evidence="6 7">CCM 8852</strain>
    </source>
</reference>
<reference evidence="6 7" key="2">
    <citation type="submission" date="2019-01" db="EMBL/GenBank/DDBJ databases">
        <title>Hymenobacter humicola sp. nov., isolated from soils in Antarctica.</title>
        <authorList>
            <person name="Sedlacek I."/>
            <person name="Holochova P."/>
            <person name="Kralova S."/>
            <person name="Pantucek R."/>
            <person name="Stankova E."/>
            <person name="Vrbovska V."/>
            <person name="Kristofova L."/>
            <person name="Svec P."/>
            <person name="Busse H.-J."/>
        </authorList>
    </citation>
    <scope>NUCLEOTIDE SEQUENCE [LARGE SCALE GENOMIC DNA]</scope>
    <source>
        <strain evidence="6 7">CCM 8852</strain>
    </source>
</reference>
<keyword evidence="7" id="KW-1185">Reference proteome</keyword>
<dbReference type="SUPFAM" id="SSF51161">
    <property type="entry name" value="Trimeric LpxA-like enzymes"/>
    <property type="match status" value="1"/>
</dbReference>
<dbReference type="Pfam" id="PF00132">
    <property type="entry name" value="Hexapep"/>
    <property type="match status" value="1"/>
</dbReference>